<gene>
    <name evidence="5" type="ORF">PMAYCL1PPCAC_23787</name>
</gene>
<dbReference type="InterPro" id="IPR036305">
    <property type="entry name" value="RGS_sf"/>
</dbReference>
<dbReference type="SUPFAM" id="SSF48670">
    <property type="entry name" value="Transducin (heterotrimeric G protein), gamma chain"/>
    <property type="match status" value="1"/>
</dbReference>
<feature type="region of interest" description="Disordered" evidence="2">
    <location>
        <begin position="475"/>
        <end position="519"/>
    </location>
</feature>
<dbReference type="SMART" id="SM00224">
    <property type="entry name" value="GGL"/>
    <property type="match status" value="1"/>
</dbReference>
<dbReference type="PANTHER" id="PTHR45746:SF5">
    <property type="entry name" value="REGULATOR OF G-PROTEIN SIGNALING 7"/>
    <property type="match status" value="1"/>
</dbReference>
<dbReference type="PROSITE" id="PS50132">
    <property type="entry name" value="RGS"/>
    <property type="match status" value="1"/>
</dbReference>
<feature type="domain" description="RGS" evidence="3">
    <location>
        <begin position="331"/>
        <end position="448"/>
    </location>
</feature>
<dbReference type="InterPro" id="IPR040759">
    <property type="entry name" value="RGS_DHEX"/>
</dbReference>
<dbReference type="PANTHER" id="PTHR45746">
    <property type="entry name" value="LP21163P"/>
    <property type="match status" value="1"/>
</dbReference>
<dbReference type="InterPro" id="IPR000591">
    <property type="entry name" value="DEP_dom"/>
</dbReference>
<feature type="domain" description="DEP" evidence="4">
    <location>
        <begin position="59"/>
        <end position="138"/>
    </location>
</feature>
<dbReference type="InterPro" id="IPR015898">
    <property type="entry name" value="G-protein_gamma-like_dom"/>
</dbReference>
<dbReference type="EMBL" id="BTRK01000005">
    <property type="protein sequence ID" value="GMR53592.1"/>
    <property type="molecule type" value="Genomic_DNA"/>
</dbReference>
<reference evidence="6" key="1">
    <citation type="submission" date="2022-10" db="EMBL/GenBank/DDBJ databases">
        <title>Genome assembly of Pristionchus species.</title>
        <authorList>
            <person name="Yoshida K."/>
            <person name="Sommer R.J."/>
        </authorList>
    </citation>
    <scope>NUCLEOTIDE SEQUENCE [LARGE SCALE GENOMIC DNA]</scope>
    <source>
        <strain evidence="6">RS5460</strain>
    </source>
</reference>
<dbReference type="Gene3D" id="1.10.10.10">
    <property type="entry name" value="Winged helix-like DNA-binding domain superfamily/Winged helix DNA-binding domain"/>
    <property type="match status" value="1"/>
</dbReference>
<dbReference type="Gene3D" id="1.10.167.10">
    <property type="entry name" value="Regulator of G-protein Signalling 4, domain 2"/>
    <property type="match status" value="1"/>
</dbReference>
<evidence type="ECO:0000313" key="5">
    <source>
        <dbReference type="EMBL" id="GMR53592.1"/>
    </source>
</evidence>
<keyword evidence="1" id="KW-0734">Signal transduction inhibitor</keyword>
<dbReference type="AlphaFoldDB" id="A0AAN5I5Y7"/>
<dbReference type="Gene3D" id="1.10.1240.60">
    <property type="match status" value="1"/>
</dbReference>
<dbReference type="CDD" id="cd04450">
    <property type="entry name" value="DEP_RGS7-like"/>
    <property type="match status" value="1"/>
</dbReference>
<evidence type="ECO:0000259" key="4">
    <source>
        <dbReference type="PROSITE" id="PS50186"/>
    </source>
</evidence>
<dbReference type="PROSITE" id="PS50186">
    <property type="entry name" value="DEP"/>
    <property type="match status" value="1"/>
</dbReference>
<dbReference type="GO" id="GO:0005886">
    <property type="term" value="C:plasma membrane"/>
    <property type="evidence" value="ECO:0007669"/>
    <property type="project" value="TreeGrafter"/>
</dbReference>
<dbReference type="Pfam" id="PF00615">
    <property type="entry name" value="RGS"/>
    <property type="match status" value="1"/>
</dbReference>
<name>A0AAN5I5Y7_9BILA</name>
<feature type="non-terminal residue" evidence="5">
    <location>
        <position position="1"/>
    </location>
</feature>
<dbReference type="SMART" id="SM01224">
    <property type="entry name" value="G_gamma"/>
    <property type="match status" value="1"/>
</dbReference>
<organism evidence="5 6">
    <name type="scientific">Pristionchus mayeri</name>
    <dbReference type="NCBI Taxonomy" id="1317129"/>
    <lineage>
        <taxon>Eukaryota</taxon>
        <taxon>Metazoa</taxon>
        <taxon>Ecdysozoa</taxon>
        <taxon>Nematoda</taxon>
        <taxon>Chromadorea</taxon>
        <taxon>Rhabditida</taxon>
        <taxon>Rhabditina</taxon>
        <taxon>Diplogasteromorpha</taxon>
        <taxon>Diplogasteroidea</taxon>
        <taxon>Neodiplogasteridae</taxon>
        <taxon>Pristionchus</taxon>
    </lineage>
</organism>
<dbReference type="SUPFAM" id="SSF48097">
    <property type="entry name" value="Regulator of G-protein signaling, RGS"/>
    <property type="match status" value="1"/>
</dbReference>
<evidence type="ECO:0000259" key="3">
    <source>
        <dbReference type="PROSITE" id="PS50132"/>
    </source>
</evidence>
<sequence>LVSNLFAAYILQLFGLFFDRHFGALPGEESRSRKVCPFTQLEIILAMSMASTLSKLDGLSTKVRLRTQLRTHKFFRVAVPGAVTGANLVAAVGESGQAEDEVEAAHLATLLLQFGYLFPVIEDAFTVRDDGTLYRLQRPYFWPSHATQADNVEYAIYLNKRLLRNEQKHGLEEDEAQQYNKLAELLAHIWEFITVQAELQLKQQKEKKKADKVVYDSEERAFWRRRRPGNANHLEEHIQKIERRLRKENALGYKAKIERIKLSLKTKPWLKAIKASDTMVQWVEKLEDYDAFLSPTNPPNPWISDDCSLWLLNTDTVEVPTERRVKRWGLSVHELVKDCIGRQVLETFLESEFSSENIRFWIAIQDLKYAKNEEIESKAERIYEEFLARGAPCQVNVDSRTLEKTIECLESSKNHRHAFFFAEEHVFTLMSKDSYPRFVRSNIYKGVLSAAQQQGSRRLGWRNFVFNMGATKKMPLGNKQTKMSREDTAHASLPKQLSSDSLPVKQMHSNNKSGEQPME</sequence>
<feature type="compositionally biased region" description="Polar residues" evidence="2">
    <location>
        <begin position="495"/>
        <end position="519"/>
    </location>
</feature>
<dbReference type="Pfam" id="PF00631">
    <property type="entry name" value="G-gamma"/>
    <property type="match status" value="1"/>
</dbReference>
<evidence type="ECO:0008006" key="7">
    <source>
        <dbReference type="Google" id="ProtNLM"/>
    </source>
</evidence>
<evidence type="ECO:0000256" key="2">
    <source>
        <dbReference type="SAM" id="MobiDB-lite"/>
    </source>
</evidence>
<dbReference type="SMART" id="SM00049">
    <property type="entry name" value="DEP"/>
    <property type="match status" value="1"/>
</dbReference>
<dbReference type="GO" id="GO:0009968">
    <property type="term" value="P:negative regulation of signal transduction"/>
    <property type="evidence" value="ECO:0007669"/>
    <property type="project" value="UniProtKB-KW"/>
</dbReference>
<dbReference type="InterPro" id="IPR036390">
    <property type="entry name" value="WH_DNA-bd_sf"/>
</dbReference>
<evidence type="ECO:0000313" key="6">
    <source>
        <dbReference type="Proteomes" id="UP001328107"/>
    </source>
</evidence>
<dbReference type="GO" id="GO:0008277">
    <property type="term" value="P:regulation of G protein-coupled receptor signaling pathway"/>
    <property type="evidence" value="ECO:0007669"/>
    <property type="project" value="InterPro"/>
</dbReference>
<dbReference type="InterPro" id="IPR036284">
    <property type="entry name" value="GGL_sf"/>
</dbReference>
<dbReference type="CDD" id="cd00068">
    <property type="entry name" value="GGL"/>
    <property type="match status" value="1"/>
</dbReference>
<dbReference type="InterPro" id="IPR016137">
    <property type="entry name" value="RGS"/>
</dbReference>
<dbReference type="GO" id="GO:0007186">
    <property type="term" value="P:G protein-coupled receptor signaling pathway"/>
    <property type="evidence" value="ECO:0007669"/>
    <property type="project" value="InterPro"/>
</dbReference>
<dbReference type="Pfam" id="PF18148">
    <property type="entry name" value="RGS_DHEX"/>
    <property type="match status" value="1"/>
</dbReference>
<dbReference type="GO" id="GO:0035556">
    <property type="term" value="P:intracellular signal transduction"/>
    <property type="evidence" value="ECO:0007669"/>
    <property type="project" value="InterPro"/>
</dbReference>
<accession>A0AAN5I5Y7</accession>
<dbReference type="InterPro" id="IPR036388">
    <property type="entry name" value="WH-like_DNA-bd_sf"/>
</dbReference>
<dbReference type="GO" id="GO:0005737">
    <property type="term" value="C:cytoplasm"/>
    <property type="evidence" value="ECO:0007669"/>
    <property type="project" value="TreeGrafter"/>
</dbReference>
<comment type="caution">
    <text evidence="5">The sequence shown here is derived from an EMBL/GenBank/DDBJ whole genome shotgun (WGS) entry which is preliminary data.</text>
</comment>
<dbReference type="InterPro" id="IPR044926">
    <property type="entry name" value="RGS_subdomain_2"/>
</dbReference>
<dbReference type="PRINTS" id="PR01301">
    <property type="entry name" value="RGSPROTEIN"/>
</dbReference>
<proteinExistence type="predicted"/>
<dbReference type="InterPro" id="IPR047016">
    <property type="entry name" value="RGS6/7/9/11"/>
</dbReference>
<dbReference type="GO" id="GO:0043005">
    <property type="term" value="C:neuron projection"/>
    <property type="evidence" value="ECO:0007669"/>
    <property type="project" value="TreeGrafter"/>
</dbReference>
<evidence type="ECO:0000256" key="1">
    <source>
        <dbReference type="ARBA" id="ARBA00022700"/>
    </source>
</evidence>
<dbReference type="SMART" id="SM00315">
    <property type="entry name" value="RGS"/>
    <property type="match status" value="1"/>
</dbReference>
<dbReference type="GO" id="GO:0005096">
    <property type="term" value="F:GTPase activator activity"/>
    <property type="evidence" value="ECO:0007669"/>
    <property type="project" value="TreeGrafter"/>
</dbReference>
<protein>
    <recommendedName>
        <fullName evidence="7">Regulator of G-protein signaling 7</fullName>
    </recommendedName>
</protein>
<keyword evidence="6" id="KW-1185">Reference proteome</keyword>
<dbReference type="InterPro" id="IPR047017">
    <property type="entry name" value="RGS6/7/9/11_DHEX_sf"/>
</dbReference>
<dbReference type="SUPFAM" id="SSF46785">
    <property type="entry name" value="Winged helix' DNA-binding domain"/>
    <property type="match status" value="1"/>
</dbReference>
<dbReference type="Proteomes" id="UP001328107">
    <property type="component" value="Unassembled WGS sequence"/>
</dbReference>